<dbReference type="PANTHER" id="PTHR30349">
    <property type="entry name" value="PHAGE INTEGRASE-RELATED"/>
    <property type="match status" value="1"/>
</dbReference>
<dbReference type="OrthoDB" id="283809at2"/>
<proteinExistence type="predicted"/>
<dbReference type="RefSeq" id="WP_023930424.1">
    <property type="nucleotide sequence ID" value="NZ_KI669458.1"/>
</dbReference>
<evidence type="ECO:0000313" key="4">
    <source>
        <dbReference type="Proteomes" id="UP000018688"/>
    </source>
</evidence>
<dbReference type="Pfam" id="PF00589">
    <property type="entry name" value="Phage_integrase"/>
    <property type="match status" value="1"/>
</dbReference>
<dbReference type="PROSITE" id="PS51898">
    <property type="entry name" value="TYR_RECOMBINASE"/>
    <property type="match status" value="1"/>
</dbReference>
<dbReference type="InterPro" id="IPR013762">
    <property type="entry name" value="Integrase-like_cat_sf"/>
</dbReference>
<comment type="caution">
    <text evidence="3">The sequence shown here is derived from an EMBL/GenBank/DDBJ whole genome shotgun (WGS) entry which is preliminary data.</text>
</comment>
<dbReference type="GO" id="GO:0015074">
    <property type="term" value="P:DNA integration"/>
    <property type="evidence" value="ECO:0007669"/>
    <property type="project" value="InterPro"/>
</dbReference>
<dbReference type="CDD" id="cd00397">
    <property type="entry name" value="DNA_BRE_C"/>
    <property type="match status" value="1"/>
</dbReference>
<name>V8CDU9_9HELI</name>
<keyword evidence="4" id="KW-1185">Reference proteome</keyword>
<evidence type="ECO:0000256" key="1">
    <source>
        <dbReference type="ARBA" id="ARBA00023172"/>
    </source>
</evidence>
<dbReference type="GO" id="GO:0006310">
    <property type="term" value="P:DNA recombination"/>
    <property type="evidence" value="ECO:0007669"/>
    <property type="project" value="UniProtKB-KW"/>
</dbReference>
<dbReference type="InterPro" id="IPR011010">
    <property type="entry name" value="DNA_brk_join_enz"/>
</dbReference>
<dbReference type="PATRIC" id="fig|1357399.3.peg.1482"/>
<feature type="domain" description="Tyr recombinase" evidence="2">
    <location>
        <begin position="150"/>
        <end position="338"/>
    </location>
</feature>
<organism evidence="3 4">
    <name type="scientific">Helicobacter canis NCTC 12740</name>
    <dbReference type="NCBI Taxonomy" id="1357399"/>
    <lineage>
        <taxon>Bacteria</taxon>
        <taxon>Pseudomonadati</taxon>
        <taxon>Campylobacterota</taxon>
        <taxon>Epsilonproteobacteria</taxon>
        <taxon>Campylobacterales</taxon>
        <taxon>Helicobacteraceae</taxon>
        <taxon>Helicobacter</taxon>
    </lineage>
</organism>
<dbReference type="HOGENOM" id="CLU_027562_25_0_7"/>
<dbReference type="AlphaFoldDB" id="V8CDU9"/>
<evidence type="ECO:0000313" key="3">
    <source>
        <dbReference type="EMBL" id="ETD25588.1"/>
    </source>
</evidence>
<dbReference type="STRING" id="1357399.HMPREF2087_01416"/>
<gene>
    <name evidence="3" type="ORF">HMPREF2087_01416</name>
</gene>
<evidence type="ECO:0000259" key="2">
    <source>
        <dbReference type="PROSITE" id="PS51898"/>
    </source>
</evidence>
<dbReference type="SUPFAM" id="SSF56349">
    <property type="entry name" value="DNA breaking-rejoining enzymes"/>
    <property type="match status" value="1"/>
</dbReference>
<dbReference type="GO" id="GO:0003677">
    <property type="term" value="F:DNA binding"/>
    <property type="evidence" value="ECO:0007669"/>
    <property type="project" value="InterPro"/>
</dbReference>
<dbReference type="PANTHER" id="PTHR30349:SF64">
    <property type="entry name" value="PROPHAGE INTEGRASE INTD-RELATED"/>
    <property type="match status" value="1"/>
</dbReference>
<dbReference type="InterPro" id="IPR002104">
    <property type="entry name" value="Integrase_catalytic"/>
</dbReference>
<dbReference type="eggNOG" id="COG0582">
    <property type="taxonomic scope" value="Bacteria"/>
</dbReference>
<keyword evidence="1" id="KW-0233">DNA recombination</keyword>
<dbReference type="Proteomes" id="UP000018688">
    <property type="component" value="Unassembled WGS sequence"/>
</dbReference>
<protein>
    <recommendedName>
        <fullName evidence="2">Tyr recombinase domain-containing protein</fullName>
    </recommendedName>
</protein>
<accession>V8CDU9</accession>
<reference evidence="3 4" key="1">
    <citation type="submission" date="2013-10" db="EMBL/GenBank/DDBJ databases">
        <title>The Genome Sequence of Helicobacter canis NCTC 12740.</title>
        <authorList>
            <consortium name="The Broad Institute Genomics Platform"/>
            <person name="Earl A."/>
            <person name="Fox J.G."/>
            <person name="Shen Z."/>
            <person name="Young S.K."/>
            <person name="Zeng Q."/>
            <person name="Gargeya S."/>
            <person name="Fitzgerald M."/>
            <person name="Abouelleil A."/>
            <person name="Alvarado L."/>
            <person name="Chapman S.B."/>
            <person name="Gainer-Dewar J."/>
            <person name="Goldberg J."/>
            <person name="Griggs A."/>
            <person name="Gujja S."/>
            <person name="Hansen M."/>
            <person name="Howarth C."/>
            <person name="Imamovic A."/>
            <person name="Ireland A."/>
            <person name="Larimer J."/>
            <person name="McCowan C."/>
            <person name="Murphy C."/>
            <person name="Pearson M."/>
            <person name="Poon T.W."/>
            <person name="Priest M."/>
            <person name="Roberts A."/>
            <person name="Saif S."/>
            <person name="Shea T."/>
            <person name="Sykes S."/>
            <person name="Wortman J."/>
            <person name="Nusbaum C."/>
            <person name="Birren B."/>
        </authorList>
    </citation>
    <scope>NUCLEOTIDE SEQUENCE [LARGE SCALE GENOMIC DNA]</scope>
    <source>
        <strain evidence="3 4">NCTC 12740</strain>
    </source>
</reference>
<dbReference type="EMBL" id="AZJJ01000007">
    <property type="protein sequence ID" value="ETD25588.1"/>
    <property type="molecule type" value="Genomic_DNA"/>
</dbReference>
<dbReference type="InterPro" id="IPR050090">
    <property type="entry name" value="Tyrosine_recombinase_XerCD"/>
</dbReference>
<sequence>MKLSTQQAVQYCAEFICFKAKMSSHNTTLKKQKTLNYLILRQNPAHFTSFDAIISLINSLSKSGLESARGFMILVKMLAFYCDRHQGFDPTMSEDEYFSFFHPLTKDLKNSTLNTYSKRLQVFLNYLRDEKDLKISSLSNIKKKFAKEKTLPSFLHANQYQAFLNYVQKMPATTLAQKRNKLTMLIVGYTGMRTREVNHLLLDNISIDHTNAVYLFKIQGKGFKERIVSVKCHLIKDILEGFLQDKKSQGKISPYLTQLRNANIPIRNHINLKPVLQELKCVQPRGNYLHLLRHSFGSFVYGKSKDLILTQQVLGHSNLSSTQIYIHLNQEAHAKVAGFF</sequence>
<dbReference type="Gene3D" id="1.10.443.10">
    <property type="entry name" value="Intergrase catalytic core"/>
    <property type="match status" value="1"/>
</dbReference>